<dbReference type="Pfam" id="PF20434">
    <property type="entry name" value="BD-FAE"/>
    <property type="match status" value="1"/>
</dbReference>
<keyword evidence="4" id="KW-1185">Reference proteome</keyword>
<feature type="domain" description="BD-FAE-like" evidence="2">
    <location>
        <begin position="138"/>
        <end position="345"/>
    </location>
</feature>
<evidence type="ECO:0000313" key="3">
    <source>
        <dbReference type="EMBL" id="TQJ01173.1"/>
    </source>
</evidence>
<protein>
    <submittedName>
        <fullName evidence="3">Acetyl esterase/lipase</fullName>
    </submittedName>
</protein>
<keyword evidence="1" id="KW-0378">Hydrolase</keyword>
<dbReference type="SUPFAM" id="SSF53474">
    <property type="entry name" value="alpha/beta-Hydrolases"/>
    <property type="match status" value="1"/>
</dbReference>
<dbReference type="InterPro" id="IPR049492">
    <property type="entry name" value="BD-FAE-like_dom"/>
</dbReference>
<sequence>MRQTFLARRALDLAITANALRPVRGARAAVPAFLAGMVATELAPQLLALNLADTATHVARHGIRGRADRAGLALAAASAGGLGAAILSAQRARSEVETALAEALGPGYADRLGPPPSPAGIRRDRDIAYAPGGKRFLLDVYRPRVPDDRPRPVLLQVHGGAWMYGSKDLQGLPLMVHLARRGWVCVAINYPLAPAARWPAHIVAAKRAVAWIREHIAGYGGDPGRLAVTGGSAGGHLAALLALTAGDSRFQPGFAEVDTSVQACVPHYGVYDFAASSGSRASAFRLRSVLARRVVGKDPDEFRAEYLAGSPLDRVTAAAPPFLVLHGEHDSLVPVREAREFARRLREVSANPVGYAELSGAQHAFDLLPSIRGAHVIRGVARFLEATVRPLTTPAREEGRAVAPRPR</sequence>
<proteinExistence type="predicted"/>
<dbReference type="InterPro" id="IPR050300">
    <property type="entry name" value="GDXG_lipolytic_enzyme"/>
</dbReference>
<dbReference type="Gene3D" id="3.40.50.1820">
    <property type="entry name" value="alpha/beta hydrolase"/>
    <property type="match status" value="1"/>
</dbReference>
<dbReference type="AlphaFoldDB" id="A0A542DDP0"/>
<dbReference type="GO" id="GO:0016787">
    <property type="term" value="F:hydrolase activity"/>
    <property type="evidence" value="ECO:0007669"/>
    <property type="project" value="UniProtKB-KW"/>
</dbReference>
<reference evidence="3 4" key="1">
    <citation type="submission" date="2019-06" db="EMBL/GenBank/DDBJ databases">
        <title>Sequencing the genomes of 1000 actinobacteria strains.</title>
        <authorList>
            <person name="Klenk H.-P."/>
        </authorList>
    </citation>
    <scope>NUCLEOTIDE SEQUENCE [LARGE SCALE GENOMIC DNA]</scope>
    <source>
        <strain evidence="3 4">DSM 45679</strain>
    </source>
</reference>
<dbReference type="EMBL" id="VFML01000001">
    <property type="protein sequence ID" value="TQJ01173.1"/>
    <property type="molecule type" value="Genomic_DNA"/>
</dbReference>
<dbReference type="InterPro" id="IPR029058">
    <property type="entry name" value="AB_hydrolase_fold"/>
</dbReference>
<dbReference type="PANTHER" id="PTHR48081:SF33">
    <property type="entry name" value="KYNURENINE FORMAMIDASE"/>
    <property type="match status" value="1"/>
</dbReference>
<dbReference type="Proteomes" id="UP000320876">
    <property type="component" value="Unassembled WGS sequence"/>
</dbReference>
<accession>A0A542DDP0</accession>
<comment type="caution">
    <text evidence="3">The sequence shown here is derived from an EMBL/GenBank/DDBJ whole genome shotgun (WGS) entry which is preliminary data.</text>
</comment>
<name>A0A542DDP0_AMYCI</name>
<evidence type="ECO:0000256" key="1">
    <source>
        <dbReference type="ARBA" id="ARBA00022801"/>
    </source>
</evidence>
<dbReference type="PANTHER" id="PTHR48081">
    <property type="entry name" value="AB HYDROLASE SUPERFAMILY PROTEIN C4A8.06C"/>
    <property type="match status" value="1"/>
</dbReference>
<organism evidence="3 4">
    <name type="scientific">Amycolatopsis cihanbeyliensis</name>
    <dbReference type="NCBI Taxonomy" id="1128664"/>
    <lineage>
        <taxon>Bacteria</taxon>
        <taxon>Bacillati</taxon>
        <taxon>Actinomycetota</taxon>
        <taxon>Actinomycetes</taxon>
        <taxon>Pseudonocardiales</taxon>
        <taxon>Pseudonocardiaceae</taxon>
        <taxon>Amycolatopsis</taxon>
    </lineage>
</organism>
<dbReference type="OrthoDB" id="9803828at2"/>
<evidence type="ECO:0000313" key="4">
    <source>
        <dbReference type="Proteomes" id="UP000320876"/>
    </source>
</evidence>
<dbReference type="RefSeq" id="WP_141996014.1">
    <property type="nucleotide sequence ID" value="NZ_VFML01000001.1"/>
</dbReference>
<evidence type="ECO:0000259" key="2">
    <source>
        <dbReference type="Pfam" id="PF20434"/>
    </source>
</evidence>
<gene>
    <name evidence="3" type="ORF">FB471_0838</name>
</gene>